<keyword evidence="4 8" id="KW-0507">mRNA processing</keyword>
<dbReference type="Gene3D" id="2.40.30.330">
    <property type="entry name" value="Pre-mRNA cleavage complex subunit Clp1, C-terminal domain"/>
    <property type="match status" value="1"/>
</dbReference>
<comment type="caution">
    <text evidence="12">The sequence shown here is derived from an EMBL/GenBank/DDBJ whole genome shotgun (WGS) entry which is preliminary data.</text>
</comment>
<dbReference type="Gene3D" id="3.40.50.300">
    <property type="entry name" value="P-loop containing nucleotide triphosphate hydrolases"/>
    <property type="match status" value="1"/>
</dbReference>
<dbReference type="Proteomes" id="UP000195602">
    <property type="component" value="Unassembled WGS sequence"/>
</dbReference>
<evidence type="ECO:0000313" key="13">
    <source>
        <dbReference type="Proteomes" id="UP000195602"/>
    </source>
</evidence>
<name>A0AA91PWB9_CLALS</name>
<protein>
    <recommendedName>
        <fullName evidence="3">Polynucleotide 5'-hydroxyl-kinase GRC3</fullName>
    </recommendedName>
    <alternativeName>
        <fullName evidence="2">Polynucleotide 5'-hydroxyl-kinase grc3</fullName>
    </alternativeName>
</protein>
<dbReference type="HAMAP" id="MF_03035">
    <property type="entry name" value="Clp1"/>
    <property type="match status" value="1"/>
</dbReference>
<evidence type="ECO:0000259" key="10">
    <source>
        <dbReference type="Pfam" id="PF16573"/>
    </source>
</evidence>
<evidence type="ECO:0000256" key="1">
    <source>
        <dbReference type="ARBA" id="ARBA00004123"/>
    </source>
</evidence>
<dbReference type="InterPro" id="IPR027417">
    <property type="entry name" value="P-loop_NTPase"/>
</dbReference>
<comment type="subcellular location">
    <subcellularLocation>
        <location evidence="1 8">Nucleus</location>
    </subcellularLocation>
</comment>
<dbReference type="GO" id="GO:0006388">
    <property type="term" value="P:tRNA splicing, via endonucleolytic cleavage and ligation"/>
    <property type="evidence" value="ECO:0007669"/>
    <property type="project" value="TreeGrafter"/>
</dbReference>
<dbReference type="InterPro" id="IPR038238">
    <property type="entry name" value="Clp1_C_sf"/>
</dbReference>
<evidence type="ECO:0000256" key="4">
    <source>
        <dbReference type="ARBA" id="ARBA00022664"/>
    </source>
</evidence>
<dbReference type="SUPFAM" id="SSF52540">
    <property type="entry name" value="P-loop containing nucleoside triphosphate hydrolases"/>
    <property type="match status" value="1"/>
</dbReference>
<dbReference type="GO" id="GO:0051731">
    <property type="term" value="F:polynucleotide 5'-hydroxyl-kinase activity"/>
    <property type="evidence" value="ECO:0007669"/>
    <property type="project" value="InterPro"/>
</dbReference>
<reference evidence="12 13" key="1">
    <citation type="submission" date="2017-04" db="EMBL/GenBank/DDBJ databases">
        <title>Draft genome of the yeast Clavispora lusitaniae type strain CBS 6936.</title>
        <authorList>
            <person name="Durrens P."/>
            <person name="Klopp C."/>
            <person name="Biteau N."/>
            <person name="Fitton-Ouhabi V."/>
            <person name="Dementhon K."/>
            <person name="Accoceberry I."/>
            <person name="Sherman D.J."/>
            <person name="Noel T."/>
        </authorList>
    </citation>
    <scope>NUCLEOTIDE SEQUENCE [LARGE SCALE GENOMIC DNA]</scope>
    <source>
        <strain evidence="12 13">CBS 6936</strain>
    </source>
</reference>
<dbReference type="InterPro" id="IPR038239">
    <property type="entry name" value="Clp1_N_sf"/>
</dbReference>
<keyword evidence="6 8" id="KW-0067">ATP-binding</keyword>
<evidence type="ECO:0000256" key="2">
    <source>
        <dbReference type="ARBA" id="ARBA00018706"/>
    </source>
</evidence>
<dbReference type="GO" id="GO:0005849">
    <property type="term" value="C:mRNA cleavage factor complex"/>
    <property type="evidence" value="ECO:0007669"/>
    <property type="project" value="UniProtKB-UniRule"/>
</dbReference>
<comment type="subunit">
    <text evidence="8">Component of a pre-mRNA cleavage factor complex. Interacts directly with PCF11.</text>
</comment>
<evidence type="ECO:0000256" key="8">
    <source>
        <dbReference type="HAMAP-Rule" id="MF_03035"/>
    </source>
</evidence>
<dbReference type="EMBL" id="LYUB02000018">
    <property type="protein sequence ID" value="OVF06745.1"/>
    <property type="molecule type" value="Genomic_DNA"/>
</dbReference>
<dbReference type="Pfam" id="PF16573">
    <property type="entry name" value="CLP1_N"/>
    <property type="match status" value="1"/>
</dbReference>
<dbReference type="GO" id="GO:0031124">
    <property type="term" value="P:mRNA 3'-end processing"/>
    <property type="evidence" value="ECO:0007669"/>
    <property type="project" value="UniProtKB-UniRule"/>
</dbReference>
<feature type="binding site" evidence="8">
    <location>
        <position position="16"/>
    </location>
    <ligand>
        <name>ATP</name>
        <dbReference type="ChEBI" id="CHEBI:30616"/>
    </ligand>
</feature>
<dbReference type="AlphaFoldDB" id="A0AA91PWB9"/>
<accession>A0AA91PWB9</accession>
<dbReference type="PANTHER" id="PTHR12755">
    <property type="entry name" value="CLEAVAGE/POLYADENYLATION FACTOR IA SUBUNIT CLP1P"/>
    <property type="match status" value="1"/>
</dbReference>
<organism evidence="12 13">
    <name type="scientific">Clavispora lusitaniae</name>
    <name type="common">Candida lusitaniae</name>
    <dbReference type="NCBI Taxonomy" id="36911"/>
    <lineage>
        <taxon>Eukaryota</taxon>
        <taxon>Fungi</taxon>
        <taxon>Dikarya</taxon>
        <taxon>Ascomycota</taxon>
        <taxon>Saccharomycotina</taxon>
        <taxon>Pichiomycetes</taxon>
        <taxon>Metschnikowiaceae</taxon>
        <taxon>Clavispora</taxon>
    </lineage>
</organism>
<evidence type="ECO:0000259" key="9">
    <source>
        <dbReference type="Pfam" id="PF06807"/>
    </source>
</evidence>
<evidence type="ECO:0000313" key="12">
    <source>
        <dbReference type="EMBL" id="OVF06745.1"/>
    </source>
</evidence>
<comment type="function">
    <text evidence="8">Required for endonucleolytic cleavage during polyadenylation-dependent pre-mRNA 3'-end formation.</text>
</comment>
<dbReference type="InterPro" id="IPR045116">
    <property type="entry name" value="Clp1/Grc3"/>
</dbReference>
<dbReference type="InterPro" id="IPR032324">
    <property type="entry name" value="Clp1_N"/>
</dbReference>
<keyword evidence="7 8" id="KW-0539">Nucleus</keyword>
<comment type="similarity">
    <text evidence="8">Belongs to the Clp1 family. Clp1 subfamily.</text>
</comment>
<evidence type="ECO:0000256" key="5">
    <source>
        <dbReference type="ARBA" id="ARBA00022741"/>
    </source>
</evidence>
<proteinExistence type="inferred from homology"/>
<evidence type="ECO:0000256" key="6">
    <source>
        <dbReference type="ARBA" id="ARBA00022840"/>
    </source>
</evidence>
<evidence type="ECO:0000256" key="7">
    <source>
        <dbReference type="ARBA" id="ARBA00023242"/>
    </source>
</evidence>
<dbReference type="KEGG" id="clus:A9F13_18g00572"/>
<dbReference type="Pfam" id="PF16575">
    <property type="entry name" value="CLP1_P"/>
    <property type="match status" value="1"/>
</dbReference>
<dbReference type="InterPro" id="IPR032319">
    <property type="entry name" value="CLP1_P"/>
</dbReference>
<dbReference type="PANTHER" id="PTHR12755:SF6">
    <property type="entry name" value="POLYRIBONUCLEOTIDE 5'-HYDROXYL-KINASE CLP1"/>
    <property type="match status" value="1"/>
</dbReference>
<evidence type="ECO:0000256" key="3">
    <source>
        <dbReference type="ARBA" id="ARBA00019824"/>
    </source>
</evidence>
<sequence>MSLEQSGEIQLDEGCEWRFEVPFKTILALKVVDGIGEIFGTELPNDTEIHLTGAKAAVYAPLPAGCRFQYSCSLNKENVNISSEDAKVSEYVSDESAVPAYTRLHFALDVKRQQAQASAARGPVVMVVGGAQCGKTALVKILASYAAKMDRCPLLVNLDPQQGVFSVPGSLTAAVVSDALDLEAVGGWGESPTSGAAFRQPKQPLVKSYGFCAPQDNSELFEHQAGALAAAAHERMASDANVRASGMIIDTPPWTMKDADLVQKIVERFEVDVVIAVGGDRLAVDLRRTFQSRVDENRLDIVKVPRAGGVAEVDGAFLRKTQEDSIKEYFNGSRRTHLSPFKTDVDVKSVVIYKAVRLSEYTSQMAFLPSGDSYTQEDTKPDLALDKYYVRIEATSANLENCVLAITQLDASEEPSKLLETSVLGYVHVSTVDDTKQRMSMLLPFPGQIPRKVLIATDIRYTE</sequence>
<dbReference type="InterPro" id="IPR010655">
    <property type="entry name" value="Clp1_C"/>
</dbReference>
<feature type="binding site" evidence="8">
    <location>
        <position position="55"/>
    </location>
    <ligand>
        <name>ATP</name>
        <dbReference type="ChEBI" id="CHEBI:30616"/>
    </ligand>
</feature>
<gene>
    <name evidence="8" type="primary">CLP1</name>
    <name evidence="12" type="ORF">A9F13_18g00572</name>
</gene>
<dbReference type="Pfam" id="PF06807">
    <property type="entry name" value="Clp1"/>
    <property type="match status" value="1"/>
</dbReference>
<feature type="binding site" evidence="8">
    <location>
        <begin position="132"/>
        <end position="137"/>
    </location>
    <ligand>
        <name>ATP</name>
        <dbReference type="ChEBI" id="CHEBI:30616"/>
    </ligand>
</feature>
<dbReference type="InterPro" id="IPR028606">
    <property type="entry name" value="Clp1"/>
</dbReference>
<feature type="domain" description="Clp1 N-terminal" evidence="10">
    <location>
        <begin position="11"/>
        <end position="115"/>
    </location>
</feature>
<evidence type="ECO:0000259" key="11">
    <source>
        <dbReference type="Pfam" id="PF16575"/>
    </source>
</evidence>
<keyword evidence="5 8" id="KW-0547">Nucleotide-binding</keyword>
<dbReference type="GO" id="GO:0005524">
    <property type="term" value="F:ATP binding"/>
    <property type="evidence" value="ECO:0007669"/>
    <property type="project" value="UniProtKB-UniRule"/>
</dbReference>
<dbReference type="Gene3D" id="2.60.120.1030">
    <property type="entry name" value="Clp1, DNA binding domain"/>
    <property type="match status" value="1"/>
</dbReference>
<feature type="domain" description="Clp1 C-terminal" evidence="9">
    <location>
        <begin position="338"/>
        <end position="463"/>
    </location>
</feature>
<feature type="domain" description="Clp1 P-loop" evidence="11">
    <location>
        <begin position="129"/>
        <end position="332"/>
    </location>
</feature>